<evidence type="ECO:0000313" key="2">
    <source>
        <dbReference type="EMBL" id="MBC5767603.1"/>
    </source>
</evidence>
<gene>
    <name evidence="2" type="ORF">H8R02_24270</name>
</gene>
<accession>A0A923S557</accession>
<keyword evidence="3" id="KW-1185">Reference proteome</keyword>
<proteinExistence type="predicted"/>
<dbReference type="AlphaFoldDB" id="A0A923S557"/>
<name>A0A923S557_9BURK</name>
<feature type="region of interest" description="Disordered" evidence="1">
    <location>
        <begin position="172"/>
        <end position="215"/>
    </location>
</feature>
<feature type="compositionally biased region" description="Basic and acidic residues" evidence="1">
    <location>
        <begin position="176"/>
        <end position="189"/>
    </location>
</feature>
<comment type="caution">
    <text evidence="2">The sequence shown here is derived from an EMBL/GenBank/DDBJ whole genome shotgun (WGS) entry which is preliminary data.</text>
</comment>
<sequence length="325" mass="35060">MEDILAVLWMLTKGIFKIIGHGIYGTCSFVVKTFAPQKKLPAAEPAATRAPKVEAGQAAEIEVPVIQMDPLGETGPSTIIQASPFEVADRIVGVRLEPAVGIIHLRVYGAARVVKRDLIIHEPQLKALMQGRRHAFPDAPYDPKEGLEAIREETIALAEKLINELGNRSVKGAKAPRKDFTPSRTEAPREAVQPPPSARQSVPQAVAQPTTPHVAAPVPLQGHVVAPRIKTGLTYVGTLVRAAAETQSPPGRMPFEVFTATLQLDNGAEMALRGAELERELSANRCRVGERVAITPMGKVPVDLANGEQGAKNLYRVQNMGKTEK</sequence>
<dbReference type="RefSeq" id="WP_187084086.1">
    <property type="nucleotide sequence ID" value="NZ_JACORU010000011.1"/>
</dbReference>
<protein>
    <submittedName>
        <fullName evidence="2">Uncharacterized protein</fullName>
    </submittedName>
</protein>
<dbReference type="EMBL" id="JACORU010000011">
    <property type="protein sequence ID" value="MBC5767603.1"/>
    <property type="molecule type" value="Genomic_DNA"/>
</dbReference>
<reference evidence="2" key="1">
    <citation type="submission" date="2020-08" db="EMBL/GenBank/DDBJ databases">
        <title>Ramlibacter sp. GTP1 16S ribosomal RNA gene genome sequencing and assembly.</title>
        <authorList>
            <person name="Kang M."/>
        </authorList>
    </citation>
    <scope>NUCLEOTIDE SEQUENCE</scope>
    <source>
        <strain evidence="2">GTP1</strain>
    </source>
</reference>
<dbReference type="Proteomes" id="UP000596827">
    <property type="component" value="Unassembled WGS sequence"/>
</dbReference>
<evidence type="ECO:0000256" key="1">
    <source>
        <dbReference type="SAM" id="MobiDB-lite"/>
    </source>
</evidence>
<evidence type="ECO:0000313" key="3">
    <source>
        <dbReference type="Proteomes" id="UP000596827"/>
    </source>
</evidence>
<organism evidence="2 3">
    <name type="scientific">Ramlibacter albus</name>
    <dbReference type="NCBI Taxonomy" id="2079448"/>
    <lineage>
        <taxon>Bacteria</taxon>
        <taxon>Pseudomonadati</taxon>
        <taxon>Pseudomonadota</taxon>
        <taxon>Betaproteobacteria</taxon>
        <taxon>Burkholderiales</taxon>
        <taxon>Comamonadaceae</taxon>
        <taxon>Ramlibacter</taxon>
    </lineage>
</organism>
<feature type="compositionally biased region" description="Polar residues" evidence="1">
    <location>
        <begin position="198"/>
        <end position="211"/>
    </location>
</feature>